<dbReference type="CDD" id="cd00093">
    <property type="entry name" value="HTH_XRE"/>
    <property type="match status" value="1"/>
</dbReference>
<dbReference type="Pfam" id="PF01381">
    <property type="entry name" value="HTH_3"/>
    <property type="match status" value="1"/>
</dbReference>
<dbReference type="SUPFAM" id="SSF47413">
    <property type="entry name" value="lambda repressor-like DNA-binding domains"/>
    <property type="match status" value="1"/>
</dbReference>
<organism evidence="2 3">
    <name type="scientific">Daejeonella rubra</name>
    <dbReference type="NCBI Taxonomy" id="990371"/>
    <lineage>
        <taxon>Bacteria</taxon>
        <taxon>Pseudomonadati</taxon>
        <taxon>Bacteroidota</taxon>
        <taxon>Sphingobacteriia</taxon>
        <taxon>Sphingobacteriales</taxon>
        <taxon>Sphingobacteriaceae</taxon>
        <taxon>Daejeonella</taxon>
    </lineage>
</organism>
<gene>
    <name evidence="2" type="ORF">SAMN05421813_1311</name>
</gene>
<keyword evidence="3" id="KW-1185">Reference proteome</keyword>
<protein>
    <submittedName>
        <fullName evidence="2">DNA-binding transcriptional regulator, XRE-family HTH domain</fullName>
    </submittedName>
</protein>
<reference evidence="3" key="1">
    <citation type="submission" date="2016-10" db="EMBL/GenBank/DDBJ databases">
        <authorList>
            <person name="Varghese N."/>
            <person name="Submissions S."/>
        </authorList>
    </citation>
    <scope>NUCLEOTIDE SEQUENCE [LARGE SCALE GENOMIC DNA]</scope>
    <source>
        <strain evidence="3">DSM 24536</strain>
    </source>
</reference>
<feature type="domain" description="HTH cro/C1-type" evidence="1">
    <location>
        <begin position="1"/>
        <end position="44"/>
    </location>
</feature>
<name>A0A1G9XKG5_9SPHI</name>
<dbReference type="PROSITE" id="PS50943">
    <property type="entry name" value="HTH_CROC1"/>
    <property type="match status" value="1"/>
</dbReference>
<evidence type="ECO:0000313" key="3">
    <source>
        <dbReference type="Proteomes" id="UP000199226"/>
    </source>
</evidence>
<dbReference type="InterPro" id="IPR010982">
    <property type="entry name" value="Lambda_DNA-bd_dom_sf"/>
</dbReference>
<dbReference type="AlphaFoldDB" id="A0A1G9XKG5"/>
<dbReference type="InterPro" id="IPR001387">
    <property type="entry name" value="Cro/C1-type_HTH"/>
</dbReference>
<accession>A0A1G9XKG5</accession>
<sequence>MEKLAELSDIDYRQLSYVELGEVNPTISTASAIAKGLDIPLKDLFDFSQ</sequence>
<evidence type="ECO:0000259" key="1">
    <source>
        <dbReference type="PROSITE" id="PS50943"/>
    </source>
</evidence>
<dbReference type="EMBL" id="FNHH01000031">
    <property type="protein sequence ID" value="SDM96743.1"/>
    <property type="molecule type" value="Genomic_DNA"/>
</dbReference>
<keyword evidence="2" id="KW-0238">DNA-binding</keyword>
<dbReference type="GO" id="GO:0003677">
    <property type="term" value="F:DNA binding"/>
    <property type="evidence" value="ECO:0007669"/>
    <property type="project" value="UniProtKB-KW"/>
</dbReference>
<proteinExistence type="predicted"/>
<dbReference type="Proteomes" id="UP000199226">
    <property type="component" value="Unassembled WGS sequence"/>
</dbReference>
<evidence type="ECO:0000313" key="2">
    <source>
        <dbReference type="EMBL" id="SDM96743.1"/>
    </source>
</evidence>
<dbReference type="Gene3D" id="1.10.260.40">
    <property type="entry name" value="lambda repressor-like DNA-binding domains"/>
    <property type="match status" value="1"/>
</dbReference>